<comment type="caution">
    <text evidence="1">The sequence shown here is derived from an EMBL/GenBank/DDBJ whole genome shotgun (WGS) entry which is preliminary data.</text>
</comment>
<dbReference type="GO" id="GO:0004623">
    <property type="term" value="F:phospholipase A2 activity"/>
    <property type="evidence" value="ECO:0007669"/>
    <property type="project" value="InterPro"/>
</dbReference>
<evidence type="ECO:0000313" key="1">
    <source>
        <dbReference type="EMBL" id="CAK1603487.1"/>
    </source>
</evidence>
<name>A0AAV1MA40_9NEOP</name>
<proteinExistence type="predicted"/>
<dbReference type="AlphaFoldDB" id="A0AAV1MA40"/>
<dbReference type="Proteomes" id="UP001314205">
    <property type="component" value="Unassembled WGS sequence"/>
</dbReference>
<gene>
    <name evidence="1" type="ORF">PARMNEM_LOCUS21853</name>
</gene>
<evidence type="ECO:0000313" key="2">
    <source>
        <dbReference type="Proteomes" id="UP001314205"/>
    </source>
</evidence>
<protein>
    <submittedName>
        <fullName evidence="1">Uncharacterized protein</fullName>
    </submittedName>
</protein>
<sequence length="129" mass="14041">MDEACMLHDIAYTNKDSGARQKADLELLKMAKRRLKSEDARKGEKNASWIVKNAMKAKFRAGSVLSALGSLAGGAAGIAKAVNDSKSAQKSLQESERHNRMMEAVALGKGLYIKPYKQEAGLYINPSKN</sequence>
<dbReference type="InterPro" id="IPR036444">
    <property type="entry name" value="PLipase_A2_dom_sf"/>
</dbReference>
<reference evidence="1 2" key="1">
    <citation type="submission" date="2023-11" db="EMBL/GenBank/DDBJ databases">
        <authorList>
            <person name="Hedman E."/>
            <person name="Englund M."/>
            <person name="Stromberg M."/>
            <person name="Nyberg Akerstrom W."/>
            <person name="Nylinder S."/>
            <person name="Jareborg N."/>
            <person name="Kallberg Y."/>
            <person name="Kronander E."/>
        </authorList>
    </citation>
    <scope>NUCLEOTIDE SEQUENCE [LARGE SCALE GENOMIC DNA]</scope>
</reference>
<dbReference type="EMBL" id="CAVLGL010000148">
    <property type="protein sequence ID" value="CAK1603487.1"/>
    <property type="molecule type" value="Genomic_DNA"/>
</dbReference>
<dbReference type="Gene3D" id="1.20.90.10">
    <property type="entry name" value="Phospholipase A2 domain"/>
    <property type="match status" value="1"/>
</dbReference>
<organism evidence="1 2">
    <name type="scientific">Parnassius mnemosyne</name>
    <name type="common">clouded apollo</name>
    <dbReference type="NCBI Taxonomy" id="213953"/>
    <lineage>
        <taxon>Eukaryota</taxon>
        <taxon>Metazoa</taxon>
        <taxon>Ecdysozoa</taxon>
        <taxon>Arthropoda</taxon>
        <taxon>Hexapoda</taxon>
        <taxon>Insecta</taxon>
        <taxon>Pterygota</taxon>
        <taxon>Neoptera</taxon>
        <taxon>Endopterygota</taxon>
        <taxon>Lepidoptera</taxon>
        <taxon>Glossata</taxon>
        <taxon>Ditrysia</taxon>
        <taxon>Papilionoidea</taxon>
        <taxon>Papilionidae</taxon>
        <taxon>Parnassiinae</taxon>
        <taxon>Parnassini</taxon>
        <taxon>Parnassius</taxon>
        <taxon>Driopa</taxon>
    </lineage>
</organism>
<dbReference type="GO" id="GO:0006644">
    <property type="term" value="P:phospholipid metabolic process"/>
    <property type="evidence" value="ECO:0007669"/>
    <property type="project" value="InterPro"/>
</dbReference>
<accession>A0AAV1MA40</accession>
<keyword evidence="2" id="KW-1185">Reference proteome</keyword>
<dbReference type="GO" id="GO:0050482">
    <property type="term" value="P:arachidonate secretion"/>
    <property type="evidence" value="ECO:0007669"/>
    <property type="project" value="InterPro"/>
</dbReference>